<sequence length="124" mass="13883">MRIPRPAPGRAKIWVVATLGLVVMTVGAVWWGLAATVGKPVWADVDWEVKDERTVVVRYSITKPTDMTVRCLVEAQAVDYSLVGSRDVEIGPQREKERIYETTVSTTSKALRGRLRNCREIPTT</sequence>
<dbReference type="STRING" id="100225.SAMN05421595_0541"/>
<name>K6VRS6_9MICO</name>
<dbReference type="Proteomes" id="UP000008495">
    <property type="component" value="Unassembled WGS sequence"/>
</dbReference>
<evidence type="ECO:0000313" key="2">
    <source>
        <dbReference type="EMBL" id="GAB78025.1"/>
    </source>
</evidence>
<feature type="transmembrane region" description="Helical" evidence="1">
    <location>
        <begin position="12"/>
        <end position="33"/>
    </location>
</feature>
<comment type="caution">
    <text evidence="2">The sequence shown here is derived from an EMBL/GenBank/DDBJ whole genome shotgun (WGS) entry which is preliminary data.</text>
</comment>
<keyword evidence="1" id="KW-0472">Membrane</keyword>
<reference evidence="2 3" key="1">
    <citation type="submission" date="2012-08" db="EMBL/GenBank/DDBJ databases">
        <title>Whole genome shotgun sequence of Austwickia chelonae NBRC 105200.</title>
        <authorList>
            <person name="Yoshida I."/>
            <person name="Hosoyama A."/>
            <person name="Tsuchikane K."/>
            <person name="Katsumata H."/>
            <person name="Ando Y."/>
            <person name="Ohji S."/>
            <person name="Hamada M."/>
            <person name="Tamura T."/>
            <person name="Yamazoe A."/>
            <person name="Yamazaki S."/>
            <person name="Fujita N."/>
        </authorList>
    </citation>
    <scope>NUCLEOTIDE SEQUENCE [LARGE SCALE GENOMIC DNA]</scope>
    <source>
        <strain evidence="2 3">NBRC 105200</strain>
    </source>
</reference>
<evidence type="ECO:0008006" key="4">
    <source>
        <dbReference type="Google" id="ProtNLM"/>
    </source>
</evidence>
<dbReference type="Pfam" id="PF14155">
    <property type="entry name" value="DUF4307"/>
    <property type="match status" value="1"/>
</dbReference>
<dbReference type="EMBL" id="BAGZ01000008">
    <property type="protein sequence ID" value="GAB78025.1"/>
    <property type="molecule type" value="Genomic_DNA"/>
</dbReference>
<dbReference type="RefSeq" id="WP_006502779.1">
    <property type="nucleotide sequence ID" value="NZ_BAGZ01000008.1"/>
</dbReference>
<organism evidence="2 3">
    <name type="scientific">Austwickia chelonae NBRC 105200</name>
    <dbReference type="NCBI Taxonomy" id="1184607"/>
    <lineage>
        <taxon>Bacteria</taxon>
        <taxon>Bacillati</taxon>
        <taxon>Actinomycetota</taxon>
        <taxon>Actinomycetes</taxon>
        <taxon>Micrococcales</taxon>
        <taxon>Dermatophilaceae</taxon>
        <taxon>Austwickia</taxon>
    </lineage>
</organism>
<accession>K6VRS6</accession>
<dbReference type="InterPro" id="IPR025443">
    <property type="entry name" value="DUF4307"/>
</dbReference>
<protein>
    <recommendedName>
        <fullName evidence="4">DUF4307 domain-containing protein</fullName>
    </recommendedName>
</protein>
<dbReference type="eggNOG" id="ENOG5031QV0">
    <property type="taxonomic scope" value="Bacteria"/>
</dbReference>
<keyword evidence="1" id="KW-0812">Transmembrane</keyword>
<evidence type="ECO:0000313" key="3">
    <source>
        <dbReference type="Proteomes" id="UP000008495"/>
    </source>
</evidence>
<dbReference type="AlphaFoldDB" id="K6VRS6"/>
<keyword evidence="1" id="KW-1133">Transmembrane helix</keyword>
<evidence type="ECO:0000256" key="1">
    <source>
        <dbReference type="SAM" id="Phobius"/>
    </source>
</evidence>
<gene>
    <name evidence="2" type="ORF">AUCHE_08_02690</name>
</gene>
<dbReference type="OrthoDB" id="5147470at2"/>
<proteinExistence type="predicted"/>
<keyword evidence="3" id="KW-1185">Reference proteome</keyword>